<evidence type="ECO:0000256" key="3">
    <source>
        <dbReference type="ARBA" id="ARBA00022737"/>
    </source>
</evidence>
<sequence length="178" mass="19726">MIRKIISELRLYLCNEWVATIPSHRLRRSFYRGVMKFTIGDRSSVFMHCNFDCTKGLVIGSDSVINAKCRLDTRGGIIIGDKVSISQEVVILTADHDANASDFAGRDRMVTIKDYVWIGTRAMILPGVTIGRGAVIAAGAVVTKDVAPFSIVAGVPARLTKMRANQLEYSPNYERLFQ</sequence>
<dbReference type="CDD" id="cd04647">
    <property type="entry name" value="LbH_MAT_like"/>
    <property type="match status" value="1"/>
</dbReference>
<dbReference type="PANTHER" id="PTHR23416">
    <property type="entry name" value="SIALIC ACID SYNTHASE-RELATED"/>
    <property type="match status" value="1"/>
</dbReference>
<dbReference type="Proteomes" id="UP000194873">
    <property type="component" value="Unassembled WGS sequence"/>
</dbReference>
<evidence type="ECO:0000313" key="5">
    <source>
        <dbReference type="EMBL" id="OUJ71196.1"/>
    </source>
</evidence>
<dbReference type="SUPFAM" id="SSF51161">
    <property type="entry name" value="Trimeric LpxA-like enzymes"/>
    <property type="match status" value="1"/>
</dbReference>
<reference evidence="5 6" key="1">
    <citation type="submission" date="2017-01" db="EMBL/GenBank/DDBJ databases">
        <title>A new Hymenobacter.</title>
        <authorList>
            <person name="Liang Y."/>
            <person name="Feng F."/>
        </authorList>
    </citation>
    <scope>NUCLEOTIDE SEQUENCE [LARGE SCALE GENOMIC DNA]</scope>
    <source>
        <strain evidence="5">MIMBbqt21</strain>
    </source>
</reference>
<comment type="caution">
    <text evidence="5">The sequence shown here is derived from an EMBL/GenBank/DDBJ whole genome shotgun (WGS) entry which is preliminary data.</text>
</comment>
<evidence type="ECO:0000256" key="2">
    <source>
        <dbReference type="ARBA" id="ARBA00022679"/>
    </source>
</evidence>
<dbReference type="GO" id="GO:0005829">
    <property type="term" value="C:cytosol"/>
    <property type="evidence" value="ECO:0007669"/>
    <property type="project" value="TreeGrafter"/>
</dbReference>
<dbReference type="InterPro" id="IPR051159">
    <property type="entry name" value="Hexapeptide_acetyltransf"/>
</dbReference>
<evidence type="ECO:0000256" key="1">
    <source>
        <dbReference type="ARBA" id="ARBA00007274"/>
    </source>
</evidence>
<keyword evidence="4" id="KW-0012">Acyltransferase</keyword>
<keyword evidence="2 5" id="KW-0808">Transferase</keyword>
<protein>
    <submittedName>
        <fullName evidence="5">Acetyltransferase</fullName>
    </submittedName>
</protein>
<dbReference type="InterPro" id="IPR011004">
    <property type="entry name" value="Trimer_LpxA-like_sf"/>
</dbReference>
<accession>A0A243W803</accession>
<evidence type="ECO:0000313" key="6">
    <source>
        <dbReference type="Proteomes" id="UP000194873"/>
    </source>
</evidence>
<dbReference type="InterPro" id="IPR001451">
    <property type="entry name" value="Hexapep"/>
</dbReference>
<dbReference type="Pfam" id="PF00132">
    <property type="entry name" value="Hexapep"/>
    <property type="match status" value="1"/>
</dbReference>
<organism evidence="5 6">
    <name type="scientific">Hymenobacter crusticola</name>
    <dbReference type="NCBI Taxonomy" id="1770526"/>
    <lineage>
        <taxon>Bacteria</taxon>
        <taxon>Pseudomonadati</taxon>
        <taxon>Bacteroidota</taxon>
        <taxon>Cytophagia</taxon>
        <taxon>Cytophagales</taxon>
        <taxon>Hymenobacteraceae</taxon>
        <taxon>Hymenobacter</taxon>
    </lineage>
</organism>
<dbReference type="AlphaFoldDB" id="A0A243W803"/>
<dbReference type="Gene3D" id="2.160.10.10">
    <property type="entry name" value="Hexapeptide repeat proteins"/>
    <property type="match status" value="1"/>
</dbReference>
<keyword evidence="6" id="KW-1185">Reference proteome</keyword>
<dbReference type="InterPro" id="IPR018357">
    <property type="entry name" value="Hexapep_transf_CS"/>
</dbReference>
<dbReference type="PROSITE" id="PS00101">
    <property type="entry name" value="HEXAPEP_TRANSFERASES"/>
    <property type="match status" value="1"/>
</dbReference>
<dbReference type="GO" id="GO:0008374">
    <property type="term" value="F:O-acyltransferase activity"/>
    <property type="evidence" value="ECO:0007669"/>
    <property type="project" value="TreeGrafter"/>
</dbReference>
<dbReference type="EMBL" id="MTSE01000017">
    <property type="protein sequence ID" value="OUJ71196.1"/>
    <property type="molecule type" value="Genomic_DNA"/>
</dbReference>
<keyword evidence="3" id="KW-0677">Repeat</keyword>
<comment type="similarity">
    <text evidence="1">Belongs to the transferase hexapeptide repeat family.</text>
</comment>
<name>A0A243W803_9BACT</name>
<proteinExistence type="inferred from homology"/>
<evidence type="ECO:0000256" key="4">
    <source>
        <dbReference type="ARBA" id="ARBA00023315"/>
    </source>
</evidence>
<dbReference type="PANTHER" id="PTHR23416:SF23">
    <property type="entry name" value="ACETYLTRANSFERASE C18B11.09C-RELATED"/>
    <property type="match status" value="1"/>
</dbReference>
<gene>
    <name evidence="5" type="ORF">BXP70_22200</name>
</gene>
<dbReference type="OrthoDB" id="755870at2"/>